<feature type="non-terminal residue" evidence="2">
    <location>
        <position position="1"/>
    </location>
</feature>
<dbReference type="InterPro" id="IPR019475">
    <property type="entry name" value="DNA_primase_DnaB-bd"/>
</dbReference>
<gene>
    <name evidence="2" type="ORF">S01H4_62289</name>
</gene>
<sequence>LQIKIMVLPQGHDPDSFITENGAEKFLSLAKNSITGLKFLIDMQLKEYRKDIPEEKVKIVREIIKEIENIPDAIIGSEYIKQTGELRYLGSWSKIDLPPKATTFPARLKIGKIILPLKRS</sequence>
<dbReference type="EMBL" id="BART01037137">
    <property type="protein sequence ID" value="GAH05739.1"/>
    <property type="molecule type" value="Genomic_DNA"/>
</dbReference>
<proteinExistence type="predicted"/>
<accession>X1DL44</accession>
<reference evidence="2" key="1">
    <citation type="journal article" date="2014" name="Front. Microbiol.">
        <title>High frequency of phylogenetically diverse reductive dehalogenase-homologous genes in deep subseafloor sedimentary metagenomes.</title>
        <authorList>
            <person name="Kawai M."/>
            <person name="Futagami T."/>
            <person name="Toyoda A."/>
            <person name="Takaki Y."/>
            <person name="Nishi S."/>
            <person name="Hori S."/>
            <person name="Arai W."/>
            <person name="Tsubouchi T."/>
            <person name="Morono Y."/>
            <person name="Uchiyama I."/>
            <person name="Ito T."/>
            <person name="Fujiyama A."/>
            <person name="Inagaki F."/>
            <person name="Takami H."/>
        </authorList>
    </citation>
    <scope>NUCLEOTIDE SEQUENCE</scope>
    <source>
        <strain evidence="2">Expedition CK06-06</strain>
    </source>
</reference>
<protein>
    <recommendedName>
        <fullName evidence="1">DNA primase DnaB-helicase binding domain-containing protein</fullName>
    </recommendedName>
</protein>
<dbReference type="SUPFAM" id="SSF56731">
    <property type="entry name" value="DNA primase core"/>
    <property type="match status" value="1"/>
</dbReference>
<evidence type="ECO:0000259" key="1">
    <source>
        <dbReference type="Pfam" id="PF10410"/>
    </source>
</evidence>
<dbReference type="AlphaFoldDB" id="X1DL44"/>
<name>X1DL44_9ZZZZ</name>
<dbReference type="Pfam" id="PF10410">
    <property type="entry name" value="DnaB_bind"/>
    <property type="match status" value="1"/>
</dbReference>
<organism evidence="2">
    <name type="scientific">marine sediment metagenome</name>
    <dbReference type="NCBI Taxonomy" id="412755"/>
    <lineage>
        <taxon>unclassified sequences</taxon>
        <taxon>metagenomes</taxon>
        <taxon>ecological metagenomes</taxon>
    </lineage>
</organism>
<dbReference type="GO" id="GO:0016779">
    <property type="term" value="F:nucleotidyltransferase activity"/>
    <property type="evidence" value="ECO:0007669"/>
    <property type="project" value="InterPro"/>
</dbReference>
<feature type="domain" description="DNA primase DnaB-helicase binding" evidence="1">
    <location>
        <begin position="38"/>
        <end position="83"/>
    </location>
</feature>
<evidence type="ECO:0000313" key="2">
    <source>
        <dbReference type="EMBL" id="GAH05739.1"/>
    </source>
</evidence>
<comment type="caution">
    <text evidence="2">The sequence shown here is derived from an EMBL/GenBank/DDBJ whole genome shotgun (WGS) entry which is preliminary data.</text>
</comment>